<keyword evidence="14" id="KW-0256">Endoplasmic reticulum</keyword>
<name>A0A068Y7P9_ECHMU</name>
<evidence type="ECO:0000256" key="14">
    <source>
        <dbReference type="RuleBase" id="RU363109"/>
    </source>
</evidence>
<dbReference type="PANTHER" id="PTHR11035">
    <property type="entry name" value="VERY-LONG-CHAIN (3R)-3-HYDROXYACYL-COA DEHYDRATASE"/>
    <property type="match status" value="1"/>
</dbReference>
<dbReference type="EC" id="4.2.1.134" evidence="4 14"/>
<keyword evidence="10 14" id="KW-0472">Membrane</keyword>
<dbReference type="EMBL" id="LN902845">
    <property type="protein sequence ID" value="CUT99662.1"/>
    <property type="molecule type" value="Genomic_DNA"/>
</dbReference>
<comment type="pathway">
    <text evidence="2 14">Lipid metabolism; fatty acid biosynthesis.</text>
</comment>
<evidence type="ECO:0000256" key="11">
    <source>
        <dbReference type="ARBA" id="ARBA00023160"/>
    </source>
</evidence>
<feature type="transmembrane region" description="Helical" evidence="14">
    <location>
        <begin position="7"/>
        <end position="29"/>
    </location>
</feature>
<dbReference type="GO" id="GO:0030148">
    <property type="term" value="P:sphingolipid biosynthetic process"/>
    <property type="evidence" value="ECO:0007669"/>
    <property type="project" value="TreeGrafter"/>
</dbReference>
<evidence type="ECO:0000256" key="5">
    <source>
        <dbReference type="ARBA" id="ARBA00022516"/>
    </source>
</evidence>
<keyword evidence="5 14" id="KW-0444">Lipid biosynthesis</keyword>
<dbReference type="OMA" id="WSYILWQ"/>
<keyword evidence="8 14" id="KW-1133">Transmembrane helix</keyword>
<dbReference type="eggNOG" id="KOG3187">
    <property type="taxonomic scope" value="Eukaryota"/>
</dbReference>
<dbReference type="STRING" id="6211.A0A068Y7P9"/>
<sequence length="214" mass="24625">MSSPVSAYLAAYNFVQLLGWGFGLCLAVAPQNAAMKYSCEQVLQIFQTLAILEVFHACLRFIRSAPMTTAIQISSRLLILWGVLYMFPEVSVHVNFKKMTFVSWCLADFTRYLYYFLSTFTEVPRLLTILRYSLFLVLYPTGITGEIALMWYSLSYAARKPWINFPLPNILNFGFGTYELYLIFLLLYVPGSPLMYGHMLAQRKKILGQKRKVV</sequence>
<reference evidence="15" key="2">
    <citation type="submission" date="2015-11" db="EMBL/GenBank/DDBJ databases">
        <authorList>
            <person name="Zhang Y."/>
            <person name="Guo Z."/>
        </authorList>
    </citation>
    <scope>NUCLEOTIDE SEQUENCE</scope>
</reference>
<dbReference type="Proteomes" id="UP000017246">
    <property type="component" value="Unassembled WGS sequence"/>
</dbReference>
<proteinExistence type="inferred from homology"/>
<dbReference type="UniPathway" id="UPA00094"/>
<evidence type="ECO:0000256" key="3">
    <source>
        <dbReference type="ARBA" id="ARBA00007811"/>
    </source>
</evidence>
<organism evidence="15 16">
    <name type="scientific">Echinococcus multilocularis</name>
    <name type="common">Fox tapeworm</name>
    <dbReference type="NCBI Taxonomy" id="6211"/>
    <lineage>
        <taxon>Eukaryota</taxon>
        <taxon>Metazoa</taxon>
        <taxon>Spiralia</taxon>
        <taxon>Lophotrochozoa</taxon>
        <taxon>Platyhelminthes</taxon>
        <taxon>Cestoda</taxon>
        <taxon>Eucestoda</taxon>
        <taxon>Cyclophyllidea</taxon>
        <taxon>Taeniidae</taxon>
        <taxon>Echinococcus</taxon>
    </lineage>
</organism>
<keyword evidence="7 14" id="KW-0276">Fatty acid metabolism</keyword>
<reference evidence="15" key="1">
    <citation type="journal article" date="2013" name="Nature">
        <title>The genomes of four tapeworm species reveal adaptations to parasitism.</title>
        <authorList>
            <person name="Tsai I.J."/>
            <person name="Zarowiecki M."/>
            <person name="Holroyd N."/>
            <person name="Garciarrubio A."/>
            <person name="Sanchez-Flores A."/>
            <person name="Brooks K.L."/>
            <person name="Tracey A."/>
            <person name="Bobes R.J."/>
            <person name="Fragoso G."/>
            <person name="Sciutto E."/>
            <person name="Aslett M."/>
            <person name="Beasley H."/>
            <person name="Bennett H.M."/>
            <person name="Cai J."/>
            <person name="Camicia F."/>
            <person name="Clark R."/>
            <person name="Cucher M."/>
            <person name="De Silva N."/>
            <person name="Day T.A."/>
            <person name="Deplazes P."/>
            <person name="Estrada K."/>
            <person name="Fernandez C."/>
            <person name="Holland P.W."/>
            <person name="Hou J."/>
            <person name="Hu S."/>
            <person name="Huckvale T."/>
            <person name="Hung S.S."/>
            <person name="Kamenetzky L."/>
            <person name="Keane J.A."/>
            <person name="Kiss F."/>
            <person name="Koziol U."/>
            <person name="Lambert O."/>
            <person name="Liu K."/>
            <person name="Luo X."/>
            <person name="Luo Y."/>
            <person name="Macchiaroli N."/>
            <person name="Nichol S."/>
            <person name="Paps J."/>
            <person name="Parkinson J."/>
            <person name="Pouchkina-Stantcheva N."/>
            <person name="Riddiford N."/>
            <person name="Rosenzvit M."/>
            <person name="Salinas G."/>
            <person name="Wasmuth J.D."/>
            <person name="Zamanian M."/>
            <person name="Zheng Y."/>
            <person name="Cai X."/>
            <person name="Soberon X."/>
            <person name="Olson P.D."/>
            <person name="Laclette J.P."/>
            <person name="Brehm K."/>
            <person name="Berriman M."/>
            <person name="Garciarrubio A."/>
            <person name="Bobes R.J."/>
            <person name="Fragoso G."/>
            <person name="Sanchez-Flores A."/>
            <person name="Estrada K."/>
            <person name="Cevallos M.A."/>
            <person name="Morett E."/>
            <person name="Gonzalez V."/>
            <person name="Portillo T."/>
            <person name="Ochoa-Leyva A."/>
            <person name="Jose M.V."/>
            <person name="Sciutto E."/>
            <person name="Landa A."/>
            <person name="Jimenez L."/>
            <person name="Valdes V."/>
            <person name="Carrero J.C."/>
            <person name="Larralde C."/>
            <person name="Morales-Montor J."/>
            <person name="Limon-Lason J."/>
            <person name="Soberon X."/>
            <person name="Laclette J.P."/>
        </authorList>
    </citation>
    <scope>NUCLEOTIDE SEQUENCE [LARGE SCALE GENOMIC DNA]</scope>
</reference>
<evidence type="ECO:0000256" key="2">
    <source>
        <dbReference type="ARBA" id="ARBA00005194"/>
    </source>
</evidence>
<keyword evidence="12 14" id="KW-0456">Lyase</keyword>
<evidence type="ECO:0000313" key="15">
    <source>
        <dbReference type="EMBL" id="CUT99662.1"/>
    </source>
</evidence>
<keyword evidence="16" id="KW-1185">Reference proteome</keyword>
<comment type="caution">
    <text evidence="14">Lacks conserved residue(s) required for the propagation of feature annotation.</text>
</comment>
<evidence type="ECO:0000256" key="10">
    <source>
        <dbReference type="ARBA" id="ARBA00023136"/>
    </source>
</evidence>
<evidence type="ECO:0000256" key="4">
    <source>
        <dbReference type="ARBA" id="ARBA00013122"/>
    </source>
</evidence>
<dbReference type="PANTHER" id="PTHR11035:SF3">
    <property type="entry name" value="VERY-LONG-CHAIN (3R)-3-HYDROXYACYL-COA DEHYDRATASE"/>
    <property type="match status" value="1"/>
</dbReference>
<comment type="catalytic activity">
    <reaction evidence="13 14">
        <text>a very-long-chain (3R)-3-hydroxyacyl-CoA = a very-long-chain (2E)-enoyl-CoA + H2O</text>
        <dbReference type="Rhea" id="RHEA:45812"/>
        <dbReference type="ChEBI" id="CHEBI:15377"/>
        <dbReference type="ChEBI" id="CHEBI:83728"/>
        <dbReference type="ChEBI" id="CHEBI:85440"/>
        <dbReference type="EC" id="4.2.1.134"/>
    </reaction>
</comment>
<evidence type="ECO:0000256" key="12">
    <source>
        <dbReference type="ARBA" id="ARBA00023239"/>
    </source>
</evidence>
<evidence type="ECO:0000256" key="7">
    <source>
        <dbReference type="ARBA" id="ARBA00022832"/>
    </source>
</evidence>
<keyword evidence="6 14" id="KW-0812">Transmembrane</keyword>
<dbReference type="InterPro" id="IPR007482">
    <property type="entry name" value="Tyr_Pase-like_PTPLA"/>
</dbReference>
<feature type="transmembrane region" description="Helical" evidence="14">
    <location>
        <begin position="129"/>
        <end position="152"/>
    </location>
</feature>
<evidence type="ECO:0000256" key="13">
    <source>
        <dbReference type="ARBA" id="ARBA00036671"/>
    </source>
</evidence>
<comment type="subcellular location">
    <subcellularLocation>
        <location evidence="14">Endoplasmic reticulum membrane</location>
        <topology evidence="14">Multi-pass membrane protein</topology>
    </subcellularLocation>
    <subcellularLocation>
        <location evidence="1">Membrane</location>
        <topology evidence="1">Multi-pass membrane protein</topology>
    </subcellularLocation>
</comment>
<comment type="similarity">
    <text evidence="3 14">Belongs to the very long-chain fatty acids dehydratase HACD family.</text>
</comment>
<dbReference type="GO" id="GO:0005789">
    <property type="term" value="C:endoplasmic reticulum membrane"/>
    <property type="evidence" value="ECO:0007669"/>
    <property type="project" value="UniProtKB-SubCell"/>
</dbReference>
<dbReference type="GO" id="GO:0102158">
    <property type="term" value="F:very-long-chain (3R)-3-hydroxyacyl-CoA dehydratase activity"/>
    <property type="evidence" value="ECO:0007669"/>
    <property type="project" value="UniProtKB-EC"/>
</dbReference>
<evidence type="ECO:0000313" key="16">
    <source>
        <dbReference type="Proteomes" id="UP000017246"/>
    </source>
</evidence>
<dbReference type="OrthoDB" id="46988at2759"/>
<feature type="transmembrane region" description="Helical" evidence="14">
    <location>
        <begin position="180"/>
        <end position="201"/>
    </location>
</feature>
<evidence type="ECO:0000256" key="8">
    <source>
        <dbReference type="ARBA" id="ARBA00022989"/>
    </source>
</evidence>
<keyword evidence="9 14" id="KW-0443">Lipid metabolism</keyword>
<dbReference type="GO" id="GO:0042761">
    <property type="term" value="P:very long-chain fatty acid biosynthetic process"/>
    <property type="evidence" value="ECO:0007669"/>
    <property type="project" value="TreeGrafter"/>
</dbReference>
<evidence type="ECO:0000256" key="1">
    <source>
        <dbReference type="ARBA" id="ARBA00004141"/>
    </source>
</evidence>
<comment type="function">
    <text evidence="14">Catalyzes the third of the four reactions of the long-chain fatty acids elongation cycle. This endoplasmic reticulum-bound enzymatic process, allows the addition of two carbons to the chain of long- and very long-chain fatty acids/VLCFAs per cycle. This enzyme catalyzes the dehydration of the 3-hydroxyacyl-CoA intermediate into trans-2,3-enoyl-CoA, within each cycle of fatty acid elongation. Thereby, it participates to the production of VLCFAs of different chain lengths that are involved in multiple biological processes as precursors of membrane lipids and lipid mediators.</text>
</comment>
<evidence type="ECO:0000256" key="9">
    <source>
        <dbReference type="ARBA" id="ARBA00023098"/>
    </source>
</evidence>
<evidence type="ECO:0000256" key="6">
    <source>
        <dbReference type="ARBA" id="ARBA00022692"/>
    </source>
</evidence>
<dbReference type="Pfam" id="PF04387">
    <property type="entry name" value="PTPLA"/>
    <property type="match status" value="1"/>
</dbReference>
<dbReference type="GO" id="GO:0030497">
    <property type="term" value="P:fatty acid elongation"/>
    <property type="evidence" value="ECO:0007669"/>
    <property type="project" value="TreeGrafter"/>
</dbReference>
<keyword evidence="11 14" id="KW-0275">Fatty acid biosynthesis</keyword>
<accession>A0A068Y7P9</accession>
<dbReference type="AlphaFoldDB" id="A0A068Y7P9"/>
<protein>
    <recommendedName>
        <fullName evidence="4 14">Very-long-chain (3R)-3-hydroxyacyl-CoA dehydratase</fullName>
        <ecNumber evidence="4 14">4.2.1.134</ecNumber>
    </recommendedName>
</protein>